<proteinExistence type="inferred from homology"/>
<dbReference type="GO" id="GO:0005886">
    <property type="term" value="C:plasma membrane"/>
    <property type="evidence" value="ECO:0007669"/>
    <property type="project" value="TreeGrafter"/>
</dbReference>
<dbReference type="Gene3D" id="3.90.1310.10">
    <property type="entry name" value="Penicillin-binding protein 2a (Domain 2)"/>
    <property type="match status" value="1"/>
</dbReference>
<dbReference type="InterPro" id="IPR001460">
    <property type="entry name" value="PCN-bd_Tpept"/>
</dbReference>
<reference evidence="5" key="1">
    <citation type="submission" date="2020-10" db="EMBL/GenBank/DDBJ databases">
        <authorList>
            <person name="Gilroy R."/>
        </authorList>
    </citation>
    <scope>NUCLEOTIDE SEQUENCE</scope>
    <source>
        <strain evidence="5">CHK189-12415</strain>
    </source>
</reference>
<dbReference type="Pfam" id="PF03793">
    <property type="entry name" value="PASTA"/>
    <property type="match status" value="2"/>
</dbReference>
<protein>
    <submittedName>
        <fullName evidence="5">PASTA domain-containing protein</fullName>
    </submittedName>
</protein>
<sequence>MFRLFKKLSSMTMMQRLVFVVCPVMLVVLVYVVVNLFNWSVVRGEEMEGRAARQQLSDSTIKATRGTIYDTNMNVLAQSATAWNVIIDPATIDEEFDKQIASAQENEQPVPSKESLQQQMASDLAGALGLNVEDVLEQMSYTNRRYRKIADRADRSAINALLEVLDEKDYVGVSTEVSTKRYYPYSTLASSVIGFCNSEDTGIYGLEAQYDDVLSGTDGRIITAQDALQDALPTTYERTYDAVDGYSIVTTIDTVIQQYIESALQSAVDQYQPEGGAAIIVMDTNTGGILGLASYPNYDLNDPYTILDSYTLQQIDLLETEEEKSSARAEARETQWQNKTITDTYEPGSVFKIVTASAALEEGTATVNSTYYCNGVVEFKDGSGTLSIHCHNRSGHGQESFIQALVNSCNPAFMEIGLGLGQDRFFEYYQAYGLTEKTGIDLPAERVGVYYDETMSNISLASCSFGQSNTVTPLQMLTAAVAGVNGGYLLTPRVVDRVIDQDGNTVEEFGTEVKRQVISEETSAIMRDGLEQVVSANGGTNASVAGYRIGGKSGTAQILTNTVEEGEEEMYVFSYFVFAPADDPQVAALVLIDSPTQGDTSYANTVVGPLASTVMSDILPYLGIGTTYTDEELANQEVSVPTGLVGADLATAEAKLRSQGLEAYIIGDGENVIDVYPEESSRVPNESTIVLYTEGSEISTVTMPNVLGLTPAQASQTLGSYGLNVRISGGAANNTKARVVLQEYEAGTTLTRGTVVEIECVVSGEDGA</sequence>
<dbReference type="Gene3D" id="3.30.10.20">
    <property type="match status" value="1"/>
</dbReference>
<dbReference type="InterPro" id="IPR005543">
    <property type="entry name" value="PASTA_dom"/>
</dbReference>
<organism evidence="5 6">
    <name type="scientific">Candidatus Faecivivens stercoravium</name>
    <dbReference type="NCBI Taxonomy" id="2840803"/>
    <lineage>
        <taxon>Bacteria</taxon>
        <taxon>Bacillati</taxon>
        <taxon>Bacillota</taxon>
        <taxon>Clostridia</taxon>
        <taxon>Eubacteriales</taxon>
        <taxon>Oscillospiraceae</taxon>
        <taxon>Oscillospiraceae incertae sedis</taxon>
        <taxon>Candidatus Faecivivens</taxon>
    </lineage>
</organism>
<comment type="subcellular location">
    <subcellularLocation>
        <location evidence="1">Membrane</location>
    </subcellularLocation>
</comment>
<dbReference type="CDD" id="cd06576">
    <property type="entry name" value="PASTA_Pbp2x-like_1"/>
    <property type="match status" value="1"/>
</dbReference>
<evidence type="ECO:0000256" key="1">
    <source>
        <dbReference type="ARBA" id="ARBA00004370"/>
    </source>
</evidence>
<evidence type="ECO:0000259" key="4">
    <source>
        <dbReference type="PROSITE" id="PS51178"/>
    </source>
</evidence>
<dbReference type="AlphaFoldDB" id="A0A9D1J3V8"/>
<dbReference type="GO" id="GO:0008658">
    <property type="term" value="F:penicillin binding"/>
    <property type="evidence" value="ECO:0007669"/>
    <property type="project" value="InterPro"/>
</dbReference>
<dbReference type="Gene3D" id="3.40.710.10">
    <property type="entry name" value="DD-peptidase/beta-lactamase superfamily"/>
    <property type="match status" value="1"/>
</dbReference>
<dbReference type="EMBL" id="DVHA01000018">
    <property type="protein sequence ID" value="HIR60066.1"/>
    <property type="molecule type" value="Genomic_DNA"/>
</dbReference>
<feature type="domain" description="PASTA" evidence="4">
    <location>
        <begin position="697"/>
        <end position="764"/>
    </location>
</feature>
<keyword evidence="3" id="KW-0472">Membrane</keyword>
<dbReference type="Pfam" id="PF03717">
    <property type="entry name" value="PBP_dimer"/>
    <property type="match status" value="1"/>
</dbReference>
<dbReference type="PANTHER" id="PTHR30627">
    <property type="entry name" value="PEPTIDOGLYCAN D,D-TRANSPEPTIDASE"/>
    <property type="match status" value="1"/>
</dbReference>
<feature type="domain" description="PASTA" evidence="4">
    <location>
        <begin position="635"/>
        <end position="695"/>
    </location>
</feature>
<dbReference type="SUPFAM" id="SSF56601">
    <property type="entry name" value="beta-lactamase/transpeptidase-like"/>
    <property type="match status" value="1"/>
</dbReference>
<evidence type="ECO:0000256" key="2">
    <source>
        <dbReference type="ARBA" id="ARBA00007171"/>
    </source>
</evidence>
<dbReference type="SMART" id="SM00740">
    <property type="entry name" value="PASTA"/>
    <property type="match status" value="2"/>
</dbReference>
<dbReference type="SUPFAM" id="SSF54184">
    <property type="entry name" value="Penicillin-binding protein 2x (pbp-2x), c-terminal domain"/>
    <property type="match status" value="1"/>
</dbReference>
<comment type="caution">
    <text evidence="5">The sequence shown here is derived from an EMBL/GenBank/DDBJ whole genome shotgun (WGS) entry which is preliminary data.</text>
</comment>
<dbReference type="PROSITE" id="PS51178">
    <property type="entry name" value="PASTA"/>
    <property type="match status" value="2"/>
</dbReference>
<evidence type="ECO:0000313" key="6">
    <source>
        <dbReference type="Proteomes" id="UP000824241"/>
    </source>
</evidence>
<dbReference type="GO" id="GO:0071555">
    <property type="term" value="P:cell wall organization"/>
    <property type="evidence" value="ECO:0007669"/>
    <property type="project" value="TreeGrafter"/>
</dbReference>
<name>A0A9D1J3V8_9FIRM</name>
<gene>
    <name evidence="5" type="ORF">IAB37_00595</name>
</gene>
<dbReference type="InterPro" id="IPR005311">
    <property type="entry name" value="PBP_dimer"/>
</dbReference>
<dbReference type="InterPro" id="IPR050515">
    <property type="entry name" value="Beta-lactam/transpept"/>
</dbReference>
<comment type="similarity">
    <text evidence="2">Belongs to the transpeptidase family.</text>
</comment>
<dbReference type="PANTHER" id="PTHR30627:SF1">
    <property type="entry name" value="PEPTIDOGLYCAN D,D-TRANSPEPTIDASE FTSI"/>
    <property type="match status" value="1"/>
</dbReference>
<accession>A0A9D1J3V8</accession>
<dbReference type="SUPFAM" id="SSF56519">
    <property type="entry name" value="Penicillin binding protein dimerisation domain"/>
    <property type="match status" value="1"/>
</dbReference>
<dbReference type="InterPro" id="IPR036138">
    <property type="entry name" value="PBP_dimer_sf"/>
</dbReference>
<dbReference type="InterPro" id="IPR012338">
    <property type="entry name" value="Beta-lactam/transpept-like"/>
</dbReference>
<dbReference type="Pfam" id="PF00905">
    <property type="entry name" value="Transpeptidase"/>
    <property type="match status" value="1"/>
</dbReference>
<reference evidence="5" key="2">
    <citation type="journal article" date="2021" name="PeerJ">
        <title>Extensive microbial diversity within the chicken gut microbiome revealed by metagenomics and culture.</title>
        <authorList>
            <person name="Gilroy R."/>
            <person name="Ravi A."/>
            <person name="Getino M."/>
            <person name="Pursley I."/>
            <person name="Horton D.L."/>
            <person name="Alikhan N.F."/>
            <person name="Baker D."/>
            <person name="Gharbi K."/>
            <person name="Hall N."/>
            <person name="Watson M."/>
            <person name="Adriaenssens E.M."/>
            <person name="Foster-Nyarko E."/>
            <person name="Jarju S."/>
            <person name="Secka A."/>
            <person name="Antonio M."/>
            <person name="Oren A."/>
            <person name="Chaudhuri R.R."/>
            <person name="La Ragione R."/>
            <person name="Hildebrand F."/>
            <person name="Pallen M.J."/>
        </authorList>
    </citation>
    <scope>NUCLEOTIDE SEQUENCE</scope>
    <source>
        <strain evidence="5">CHK189-12415</strain>
    </source>
</reference>
<evidence type="ECO:0000313" key="5">
    <source>
        <dbReference type="EMBL" id="HIR60066.1"/>
    </source>
</evidence>
<evidence type="ECO:0000256" key="3">
    <source>
        <dbReference type="ARBA" id="ARBA00023136"/>
    </source>
</evidence>
<dbReference type="Proteomes" id="UP000824241">
    <property type="component" value="Unassembled WGS sequence"/>
</dbReference>